<comment type="subunit">
    <text evidence="4">Homotrimer.</text>
</comment>
<evidence type="ECO:0000256" key="1">
    <source>
        <dbReference type="ARBA" id="ARBA00001342"/>
    </source>
</evidence>
<evidence type="ECO:0000256" key="7">
    <source>
        <dbReference type="ARBA" id="ARBA00016549"/>
    </source>
</evidence>
<dbReference type="PANTHER" id="PTHR33254">
    <property type="entry name" value="4-HYDROXY-4-METHYL-2-OXOGLUTARATE ALDOLASE 3-RELATED"/>
    <property type="match status" value="1"/>
</dbReference>
<evidence type="ECO:0000256" key="12">
    <source>
        <dbReference type="ARBA" id="ARBA00047973"/>
    </source>
</evidence>
<evidence type="ECO:0000256" key="6">
    <source>
        <dbReference type="ARBA" id="ARBA00012947"/>
    </source>
</evidence>
<evidence type="ECO:0000256" key="3">
    <source>
        <dbReference type="ARBA" id="ARBA00008621"/>
    </source>
</evidence>
<dbReference type="Gene3D" id="3.50.30.40">
    <property type="entry name" value="Ribonuclease E inhibitor RraA/RraA-like"/>
    <property type="match status" value="1"/>
</dbReference>
<dbReference type="Pfam" id="PF03737">
    <property type="entry name" value="RraA-like"/>
    <property type="match status" value="1"/>
</dbReference>
<organism evidence="13 14">
    <name type="scientific">Paenibacillus nicotianae</name>
    <dbReference type="NCBI Taxonomy" id="1526551"/>
    <lineage>
        <taxon>Bacteria</taxon>
        <taxon>Bacillati</taxon>
        <taxon>Bacillota</taxon>
        <taxon>Bacilli</taxon>
        <taxon>Bacillales</taxon>
        <taxon>Paenibacillaceae</taxon>
        <taxon>Paenibacillus</taxon>
    </lineage>
</organism>
<keyword evidence="14" id="KW-1185">Reference proteome</keyword>
<evidence type="ECO:0000256" key="5">
    <source>
        <dbReference type="ARBA" id="ARBA00012213"/>
    </source>
</evidence>
<dbReference type="PANTHER" id="PTHR33254:SF4">
    <property type="entry name" value="4-HYDROXY-4-METHYL-2-OXOGLUTARATE ALDOLASE 3-RELATED"/>
    <property type="match status" value="1"/>
</dbReference>
<evidence type="ECO:0000313" key="13">
    <source>
        <dbReference type="EMBL" id="MFD1990518.1"/>
    </source>
</evidence>
<comment type="similarity">
    <text evidence="3">Belongs to the class II aldolase/RraA-like family.</text>
</comment>
<protein>
    <recommendedName>
        <fullName evidence="7">Putative 4-hydroxy-4-methyl-2-oxoglutarate aldolase</fullName>
        <ecNumber evidence="6">4.1.1.112</ecNumber>
        <ecNumber evidence="5">4.1.3.17</ecNumber>
    </recommendedName>
    <alternativeName>
        <fullName evidence="11">Oxaloacetate decarboxylase</fullName>
    </alternativeName>
    <alternativeName>
        <fullName evidence="9">Regulator of ribonuclease activity homolog</fullName>
    </alternativeName>
    <alternativeName>
        <fullName evidence="10">RraA-like protein</fullName>
    </alternativeName>
</protein>
<dbReference type="Proteomes" id="UP001597403">
    <property type="component" value="Unassembled WGS sequence"/>
</dbReference>
<dbReference type="EC" id="4.1.3.17" evidence="5"/>
<evidence type="ECO:0000256" key="9">
    <source>
        <dbReference type="ARBA" id="ARBA00029596"/>
    </source>
</evidence>
<gene>
    <name evidence="13" type="ORF">ACFSGI_11160</name>
</gene>
<evidence type="ECO:0000256" key="10">
    <source>
        <dbReference type="ARBA" id="ARBA00030169"/>
    </source>
</evidence>
<dbReference type="InterPro" id="IPR036704">
    <property type="entry name" value="RraA/RraA-like_sf"/>
</dbReference>
<sequence>MAKGVQQMLRIEPRVQGVTAELITLYSQLQPSTLGHLTDFGFLRGIQPLFRPIRLLGNAVTVRIPHLDSTAIRHALQQVMPGDVIVVDMSGDDFRACWGEFRTYVAMKKEVAGVVISGCATDVKVIRALNFPVFATGTSALTTRSLDMEGEVNTPISVCGVTVQPGDLIIGDDDGVFAIHPDHAQILGEKALAKQQQEELNRIKYGYDLIQPYPLPEI</sequence>
<comment type="function">
    <text evidence="8">Catalyzes the aldol cleavage of 4-hydroxy-4-methyl-2-oxoglutarate (HMG) into 2 molecules of pyruvate. Also contains a secondary oxaloacetate (OAA) decarboxylase activity due to the common pyruvate enolate transition state formed following C-C bond cleavage in the retro-aldol and decarboxylation reactions.</text>
</comment>
<evidence type="ECO:0000313" key="14">
    <source>
        <dbReference type="Proteomes" id="UP001597403"/>
    </source>
</evidence>
<dbReference type="CDD" id="cd16841">
    <property type="entry name" value="RraA_family"/>
    <property type="match status" value="1"/>
</dbReference>
<reference evidence="14" key="1">
    <citation type="journal article" date="2019" name="Int. J. Syst. Evol. Microbiol.">
        <title>The Global Catalogue of Microorganisms (GCM) 10K type strain sequencing project: providing services to taxonomists for standard genome sequencing and annotation.</title>
        <authorList>
            <consortium name="The Broad Institute Genomics Platform"/>
            <consortium name="The Broad Institute Genome Sequencing Center for Infectious Disease"/>
            <person name="Wu L."/>
            <person name="Ma J."/>
        </authorList>
    </citation>
    <scope>NUCLEOTIDE SEQUENCE [LARGE SCALE GENOMIC DNA]</scope>
    <source>
        <strain evidence="14">CGMCC 1.15067</strain>
    </source>
</reference>
<dbReference type="InterPro" id="IPR005493">
    <property type="entry name" value="RraA/RraA-like"/>
</dbReference>
<evidence type="ECO:0000256" key="8">
    <source>
        <dbReference type="ARBA" id="ARBA00025046"/>
    </source>
</evidence>
<comment type="catalytic activity">
    <reaction evidence="1">
        <text>4-hydroxy-4-methyl-2-oxoglutarate = 2 pyruvate</text>
        <dbReference type="Rhea" id="RHEA:22748"/>
        <dbReference type="ChEBI" id="CHEBI:15361"/>
        <dbReference type="ChEBI" id="CHEBI:58276"/>
        <dbReference type="EC" id="4.1.3.17"/>
    </reaction>
</comment>
<dbReference type="EMBL" id="JBHUGF010000010">
    <property type="protein sequence ID" value="MFD1990518.1"/>
    <property type="molecule type" value="Genomic_DNA"/>
</dbReference>
<accession>A0ABW4USJ2</accession>
<evidence type="ECO:0000256" key="2">
    <source>
        <dbReference type="ARBA" id="ARBA00001968"/>
    </source>
</evidence>
<comment type="caution">
    <text evidence="13">The sequence shown here is derived from an EMBL/GenBank/DDBJ whole genome shotgun (WGS) entry which is preliminary data.</text>
</comment>
<name>A0ABW4USJ2_9BACL</name>
<evidence type="ECO:0000256" key="11">
    <source>
        <dbReference type="ARBA" id="ARBA00032305"/>
    </source>
</evidence>
<dbReference type="EC" id="4.1.1.112" evidence="6"/>
<comment type="catalytic activity">
    <reaction evidence="12">
        <text>oxaloacetate + H(+) = pyruvate + CO2</text>
        <dbReference type="Rhea" id="RHEA:15641"/>
        <dbReference type="ChEBI" id="CHEBI:15361"/>
        <dbReference type="ChEBI" id="CHEBI:15378"/>
        <dbReference type="ChEBI" id="CHEBI:16452"/>
        <dbReference type="ChEBI" id="CHEBI:16526"/>
        <dbReference type="EC" id="4.1.1.112"/>
    </reaction>
</comment>
<evidence type="ECO:0000256" key="4">
    <source>
        <dbReference type="ARBA" id="ARBA00011233"/>
    </source>
</evidence>
<dbReference type="SUPFAM" id="SSF89562">
    <property type="entry name" value="RraA-like"/>
    <property type="match status" value="1"/>
</dbReference>
<comment type="cofactor">
    <cofactor evidence="2">
        <name>a divalent metal cation</name>
        <dbReference type="ChEBI" id="CHEBI:60240"/>
    </cofactor>
</comment>
<proteinExistence type="inferred from homology"/>